<dbReference type="Pfam" id="PF01146">
    <property type="entry name" value="Caveolin"/>
    <property type="match status" value="1"/>
</dbReference>
<dbReference type="Proteomes" id="UP000887565">
    <property type="component" value="Unplaced"/>
</dbReference>
<dbReference type="GO" id="GO:0005901">
    <property type="term" value="C:caveola"/>
    <property type="evidence" value="ECO:0007669"/>
    <property type="project" value="UniProtKB-SubCell"/>
</dbReference>
<name>A0A915JFT6_ROMCU</name>
<dbReference type="AlphaFoldDB" id="A0A915JFT6"/>
<dbReference type="PANTHER" id="PTHR10844:SF19">
    <property type="entry name" value="CAVEOLIN-2"/>
    <property type="match status" value="1"/>
</dbReference>
<evidence type="ECO:0000256" key="2">
    <source>
        <dbReference type="ARBA" id="ARBA00010988"/>
    </source>
</evidence>
<evidence type="ECO:0000256" key="1">
    <source>
        <dbReference type="ARBA" id="ARBA00004202"/>
    </source>
</evidence>
<evidence type="ECO:0000256" key="3">
    <source>
        <dbReference type="ARBA" id="ARBA00022475"/>
    </source>
</evidence>
<keyword evidence="7" id="KW-0812">Transmembrane</keyword>
<comment type="similarity">
    <text evidence="2 6">Belongs to the caveolin family.</text>
</comment>
<keyword evidence="3 6" id="KW-1003">Cell membrane</keyword>
<evidence type="ECO:0000256" key="4">
    <source>
        <dbReference type="ARBA" id="ARBA00023034"/>
    </source>
</evidence>
<feature type="transmembrane region" description="Helical" evidence="7">
    <location>
        <begin position="100"/>
        <end position="129"/>
    </location>
</feature>
<accession>A0A915JFT6</accession>
<dbReference type="GO" id="GO:0000139">
    <property type="term" value="C:Golgi membrane"/>
    <property type="evidence" value="ECO:0007669"/>
    <property type="project" value="UniProtKB-SubCell"/>
</dbReference>
<evidence type="ECO:0000313" key="9">
    <source>
        <dbReference type="WBParaSite" id="nRc.2.0.1.t25400-RA"/>
    </source>
</evidence>
<keyword evidence="4 6" id="KW-0333">Golgi apparatus</keyword>
<keyword evidence="8" id="KW-1185">Reference proteome</keyword>
<dbReference type="WBParaSite" id="nRc.2.0.1.t25400-RA">
    <property type="protein sequence ID" value="nRc.2.0.1.t25400-RA"/>
    <property type="gene ID" value="nRc.2.0.1.g25400"/>
</dbReference>
<comment type="subcellular location">
    <subcellularLocation>
        <location evidence="1 6">Cell membrane</location>
        <topology evidence="1 6">Peripheral membrane protein</topology>
    </subcellularLocation>
    <subcellularLocation>
        <location evidence="6">Golgi apparatus membrane</location>
        <topology evidence="6">Peripheral membrane protein</topology>
    </subcellularLocation>
    <subcellularLocation>
        <location evidence="6">Membrane</location>
        <location evidence="6">Caveola</location>
        <topology evidence="6">Peripheral membrane protein</topology>
    </subcellularLocation>
</comment>
<keyword evidence="5 6" id="KW-0472">Membrane</keyword>
<proteinExistence type="inferred from homology"/>
<organism evidence="8 9">
    <name type="scientific">Romanomermis culicivorax</name>
    <name type="common">Nematode worm</name>
    <dbReference type="NCBI Taxonomy" id="13658"/>
    <lineage>
        <taxon>Eukaryota</taxon>
        <taxon>Metazoa</taxon>
        <taxon>Ecdysozoa</taxon>
        <taxon>Nematoda</taxon>
        <taxon>Enoplea</taxon>
        <taxon>Dorylaimia</taxon>
        <taxon>Mermithida</taxon>
        <taxon>Mermithoidea</taxon>
        <taxon>Mermithidae</taxon>
        <taxon>Romanomermis</taxon>
    </lineage>
</organism>
<evidence type="ECO:0000313" key="8">
    <source>
        <dbReference type="Proteomes" id="UP000887565"/>
    </source>
</evidence>
<keyword evidence="7" id="KW-1133">Transmembrane helix</keyword>
<sequence>MSEQTVQHPNNQIGVLKTDMIHANNHKGPAPKAPLDEKSCNNVGSTIKNCPKTICRRNPLMPTFSEIIIEPPTGYSFVFPGVRSSSEEVFEFTKLWTYRILSLILALPCALLCGLSMACCSFSSVWCFLPLVKMLRIPLVALEQIIRTISNTLLTPFCESCGRCFSNSYRSGSVTPTCQSPIIPTVIHNDRAAQKQEMHQKNGSAVEATNMT</sequence>
<evidence type="ECO:0000256" key="7">
    <source>
        <dbReference type="SAM" id="Phobius"/>
    </source>
</evidence>
<dbReference type="PANTHER" id="PTHR10844">
    <property type="entry name" value="CAVEOLIN"/>
    <property type="match status" value="1"/>
</dbReference>
<protein>
    <recommendedName>
        <fullName evidence="6">Caveolin</fullName>
    </recommendedName>
</protein>
<dbReference type="GO" id="GO:0060090">
    <property type="term" value="F:molecular adaptor activity"/>
    <property type="evidence" value="ECO:0007669"/>
    <property type="project" value="TreeGrafter"/>
</dbReference>
<comment type="function">
    <text evidence="6">May act as a scaffolding protein within caveolar membranes. Interacts directly with G-protein alpha subunits and can functionally regulate their activity.</text>
</comment>
<dbReference type="GO" id="GO:0070836">
    <property type="term" value="P:caveola assembly"/>
    <property type="evidence" value="ECO:0007669"/>
    <property type="project" value="InterPro"/>
</dbReference>
<evidence type="ECO:0000256" key="6">
    <source>
        <dbReference type="RuleBase" id="RU000680"/>
    </source>
</evidence>
<dbReference type="InterPro" id="IPR001612">
    <property type="entry name" value="Caveolin"/>
</dbReference>
<evidence type="ECO:0000256" key="5">
    <source>
        <dbReference type="ARBA" id="ARBA00023136"/>
    </source>
</evidence>
<reference evidence="9" key="1">
    <citation type="submission" date="2022-11" db="UniProtKB">
        <authorList>
            <consortium name="WormBaseParasite"/>
        </authorList>
    </citation>
    <scope>IDENTIFICATION</scope>
</reference>